<keyword evidence="4" id="KW-1185">Reference proteome</keyword>
<feature type="compositionally biased region" description="Polar residues" evidence="2">
    <location>
        <begin position="342"/>
        <end position="351"/>
    </location>
</feature>
<feature type="region of interest" description="Disordered" evidence="2">
    <location>
        <begin position="263"/>
        <end position="397"/>
    </location>
</feature>
<evidence type="ECO:0000256" key="1">
    <source>
        <dbReference type="SAM" id="Coils"/>
    </source>
</evidence>
<sequence>MRMTGNALCRVWSRVPGLSEHWCMQIQWRIGLDDEIIAALTEPRYPCADESLDTIILTQTIYLCQLLLHLQEFDPCTGVAADDTSVDDELLRVFQDSVAREYNVAYDTRVRDGPAPDGEALERLVRGLMKAELDGPQANSPTAAAAASRASIPPDSPVEETQTRLQQVLADILHELNAPLWKRSTRYEQQYGRRTDATWAARYATRIMQWRHVVREDAASLVRGVVEVQKLDVAPLDEEGMQVYQILRNAAPGRIHLATPVQPEIPPRQRRPLDHGVHQGPLLRNSQHQYHQHKRSVSSGMKVQQMLATPLAQTPMSTPSQGSDTPRTTPQNPSRPHRASPNADSGTSAKRISQDLGYPPAKRLQLMVPTDGEGRKTEVGTEVEALTEPKQEAEGRPEGIEVEAGGAEVGDIPIRGGPLIINQEQQGGRAAAAGAQDVTLMLRRILDGVAELGRRIDSMQEGLDQKMEQLDERLQRISESLI</sequence>
<name>A0A2T3A6G3_9PEZI</name>
<dbReference type="Proteomes" id="UP000241462">
    <property type="component" value="Unassembled WGS sequence"/>
</dbReference>
<evidence type="ECO:0000256" key="2">
    <source>
        <dbReference type="SAM" id="MobiDB-lite"/>
    </source>
</evidence>
<proteinExistence type="predicted"/>
<organism evidence="3 4">
    <name type="scientific">Coniella lustricola</name>
    <dbReference type="NCBI Taxonomy" id="2025994"/>
    <lineage>
        <taxon>Eukaryota</taxon>
        <taxon>Fungi</taxon>
        <taxon>Dikarya</taxon>
        <taxon>Ascomycota</taxon>
        <taxon>Pezizomycotina</taxon>
        <taxon>Sordariomycetes</taxon>
        <taxon>Sordariomycetidae</taxon>
        <taxon>Diaporthales</taxon>
        <taxon>Schizoparmaceae</taxon>
        <taxon>Coniella</taxon>
    </lineage>
</organism>
<keyword evidence="1" id="KW-0175">Coiled coil</keyword>
<dbReference type="AlphaFoldDB" id="A0A2T3A6G3"/>
<dbReference type="OrthoDB" id="5220996at2759"/>
<feature type="compositionally biased region" description="Low complexity" evidence="2">
    <location>
        <begin position="136"/>
        <end position="153"/>
    </location>
</feature>
<dbReference type="InParanoid" id="A0A2T3A6G3"/>
<dbReference type="STRING" id="2025994.A0A2T3A6G3"/>
<reference evidence="3 4" key="1">
    <citation type="journal article" date="2018" name="Mycol. Prog.">
        <title>Coniella lustricola, a new species from submerged detritus.</title>
        <authorList>
            <person name="Raudabaugh D.B."/>
            <person name="Iturriaga T."/>
            <person name="Carver A."/>
            <person name="Mondo S."/>
            <person name="Pangilinan J."/>
            <person name="Lipzen A."/>
            <person name="He G."/>
            <person name="Amirebrahimi M."/>
            <person name="Grigoriev I.V."/>
            <person name="Miller A.N."/>
        </authorList>
    </citation>
    <scope>NUCLEOTIDE SEQUENCE [LARGE SCALE GENOMIC DNA]</scope>
    <source>
        <strain evidence="3 4">B22-T-1</strain>
    </source>
</reference>
<evidence type="ECO:0000313" key="3">
    <source>
        <dbReference type="EMBL" id="PSR83709.1"/>
    </source>
</evidence>
<evidence type="ECO:0000313" key="4">
    <source>
        <dbReference type="Proteomes" id="UP000241462"/>
    </source>
</evidence>
<protein>
    <submittedName>
        <fullName evidence="3">Uncharacterized protein</fullName>
    </submittedName>
</protein>
<feature type="compositionally biased region" description="Polar residues" evidence="2">
    <location>
        <begin position="311"/>
        <end position="334"/>
    </location>
</feature>
<accession>A0A2T3A6G3</accession>
<dbReference type="EMBL" id="KZ678456">
    <property type="protein sequence ID" value="PSR83709.1"/>
    <property type="molecule type" value="Genomic_DNA"/>
</dbReference>
<gene>
    <name evidence="3" type="ORF">BD289DRAFT_453721</name>
</gene>
<feature type="coiled-coil region" evidence="1">
    <location>
        <begin position="449"/>
        <end position="480"/>
    </location>
</feature>
<feature type="compositionally biased region" description="Basic and acidic residues" evidence="2">
    <location>
        <begin position="387"/>
        <end position="397"/>
    </location>
</feature>
<feature type="region of interest" description="Disordered" evidence="2">
    <location>
        <begin position="134"/>
        <end position="159"/>
    </location>
</feature>